<comment type="caution">
    <text evidence="1">The sequence shown here is derived from an EMBL/GenBank/DDBJ whole genome shotgun (WGS) entry which is preliminary data.</text>
</comment>
<dbReference type="Proteomes" id="UP000308836">
    <property type="component" value="Unassembled WGS sequence"/>
</dbReference>
<name>A0AC61R8A2_9FIRM</name>
<proteinExistence type="predicted"/>
<gene>
    <name evidence="1" type="ORF">E5336_05175</name>
</gene>
<organism evidence="1 2">
    <name type="scientific">Dubosiella muris</name>
    <dbReference type="NCBI Taxonomy" id="3038133"/>
    <lineage>
        <taxon>Bacteria</taxon>
        <taxon>Bacillati</taxon>
        <taxon>Bacillota</taxon>
        <taxon>Erysipelotrichia</taxon>
        <taxon>Erysipelotrichales</taxon>
        <taxon>Erysipelotrichaceae</taxon>
        <taxon>Dubosiella</taxon>
    </lineage>
</organism>
<accession>A0AC61R8A2</accession>
<protein>
    <submittedName>
        <fullName evidence="1">FHA domain-containing protein</fullName>
    </submittedName>
</protein>
<evidence type="ECO:0000313" key="1">
    <source>
        <dbReference type="EMBL" id="TGY66239.1"/>
    </source>
</evidence>
<evidence type="ECO:0000313" key="2">
    <source>
        <dbReference type="Proteomes" id="UP000308836"/>
    </source>
</evidence>
<dbReference type="EMBL" id="SRYG01000008">
    <property type="protein sequence ID" value="TGY66239.1"/>
    <property type="molecule type" value="Genomic_DNA"/>
</dbReference>
<keyword evidence="2" id="KW-1185">Reference proteome</keyword>
<sequence>MKQQIKTMNERGDVLEIALQDENAMDPDLIAAIRHDDYCLDPIDNANGTLAYRYGKKVPVAHFLKHYVFESGEGYDFLIELLEKAIAVNRSKPVLLDLDWIYIERDGTGLAFVVVPLKLDYWLYRKEDCLAFVRALAATFQTAHDYEVTGYLHALLHSEEFSIPNLVLGLKALRRQYHPKKWYDRWSKKRSDGFLAREEVGGYFVEPAPVLRREDKILHTQIIGALDQDAPYLQDENGTRFDLLFESMVVGRAMTCEIALDEPNISLKHARITKDGDRCYIQDLKSSNGTFLNDKRVQRKMRLRPGMRVVFADHVFRFYERPL</sequence>
<reference evidence="1" key="1">
    <citation type="submission" date="2019-04" db="EMBL/GenBank/DDBJ databases">
        <title>Microbes associate with the intestines of laboratory mice.</title>
        <authorList>
            <person name="Navarre W."/>
            <person name="Wong E."/>
            <person name="Huang K."/>
            <person name="Tropini C."/>
            <person name="Ng K."/>
            <person name="Yu B."/>
        </authorList>
    </citation>
    <scope>NUCLEOTIDE SEQUENCE</scope>
    <source>
        <strain evidence="1">NM09_H32</strain>
    </source>
</reference>